<evidence type="ECO:0000256" key="5">
    <source>
        <dbReference type="ARBA" id="ARBA00022833"/>
    </source>
</evidence>
<protein>
    <recommendedName>
        <fullName evidence="9">Peptidase M14 domain-containing protein</fullName>
    </recommendedName>
</protein>
<evidence type="ECO:0000256" key="7">
    <source>
        <dbReference type="PROSITE-ProRule" id="PRU01379"/>
    </source>
</evidence>
<evidence type="ECO:0000256" key="4">
    <source>
        <dbReference type="ARBA" id="ARBA00022801"/>
    </source>
</evidence>
<evidence type="ECO:0000256" key="3">
    <source>
        <dbReference type="ARBA" id="ARBA00022670"/>
    </source>
</evidence>
<name>A0A3E2BMX8_9BACT</name>
<keyword evidence="6" id="KW-0482">Metalloprotease</keyword>
<gene>
    <name evidence="10" type="ORF">OP8BY_2116</name>
</gene>
<dbReference type="PROSITE" id="PS52035">
    <property type="entry name" value="PEPTIDASE_M14"/>
    <property type="match status" value="1"/>
</dbReference>
<dbReference type="GO" id="GO:0004181">
    <property type="term" value="F:metallocarboxypeptidase activity"/>
    <property type="evidence" value="ECO:0007669"/>
    <property type="project" value="InterPro"/>
</dbReference>
<dbReference type="Proteomes" id="UP000257323">
    <property type="component" value="Unassembled WGS sequence"/>
</dbReference>
<evidence type="ECO:0000256" key="6">
    <source>
        <dbReference type="ARBA" id="ARBA00023049"/>
    </source>
</evidence>
<comment type="similarity">
    <text evidence="2 7">Belongs to the peptidase M14 family.</text>
</comment>
<evidence type="ECO:0000256" key="1">
    <source>
        <dbReference type="ARBA" id="ARBA00001947"/>
    </source>
</evidence>
<dbReference type="GO" id="GO:0006508">
    <property type="term" value="P:proteolysis"/>
    <property type="evidence" value="ECO:0007669"/>
    <property type="project" value="UniProtKB-KW"/>
</dbReference>
<dbReference type="GO" id="GO:0005615">
    <property type="term" value="C:extracellular space"/>
    <property type="evidence" value="ECO:0007669"/>
    <property type="project" value="TreeGrafter"/>
</dbReference>
<comment type="cofactor">
    <cofactor evidence="1">
        <name>Zn(2+)</name>
        <dbReference type="ChEBI" id="CHEBI:29105"/>
    </cofactor>
</comment>
<reference evidence="10 11" key="1">
    <citation type="submission" date="2018-08" db="EMBL/GenBank/DDBJ databases">
        <title>Genome analysis of the thermophilic bacterium of the candidate phylum Aminicenantes from deep subsurface aquifer revealed its physiology and ecological role.</title>
        <authorList>
            <person name="Kadnikov V.V."/>
            <person name="Mardanov A.V."/>
            <person name="Beletsky A.V."/>
            <person name="Karnachuk O.V."/>
            <person name="Ravin N.V."/>
        </authorList>
    </citation>
    <scope>NUCLEOTIDE SEQUENCE [LARGE SCALE GENOMIC DNA]</scope>
    <source>
        <strain evidence="10">BY38</strain>
    </source>
</reference>
<dbReference type="EMBL" id="QUAH01000005">
    <property type="protein sequence ID" value="RFT16110.1"/>
    <property type="molecule type" value="Genomic_DNA"/>
</dbReference>
<comment type="caution">
    <text evidence="7">Lacks conserved residue(s) required for the propagation of feature annotation.</text>
</comment>
<dbReference type="InterPro" id="IPR000834">
    <property type="entry name" value="Peptidase_M14"/>
</dbReference>
<evidence type="ECO:0000313" key="10">
    <source>
        <dbReference type="EMBL" id="RFT16110.1"/>
    </source>
</evidence>
<feature type="region of interest" description="Disordered" evidence="8">
    <location>
        <begin position="155"/>
        <end position="179"/>
    </location>
</feature>
<sequence length="684" mass="75751">MSRLKIPLLLVMTGFLILMATPLLAGQAETKFHSPAEAVAGLKSLAGKYPEICRLSTIGKSYGGQEIYLLEIAARNNKPDPKARPAVLVVANSEGIHLPGTEAALQLAEDLLAAYGQDKAWTDFLNRNTVYVIPVLNPEAASAYFSKPLQERTFNSRPVDEDNDGLVDEDGPEDLNGDGLITMMRVKSPEGRWIIDPKEPRLMRLADPKKGEKGEYQVYTEGLDNDGDGQINEDGPGGVELNRNFPHDFEYFQKRAGLYPVSEPETEGLLKFMFDHNNIAMVINFSTENNLLNMQQTGQARVGADRVRVPRQFAGFLGLDPDTEYTLKEIVDVLKSSGFGGGMEIDESLVATFLGLGPAMNLDRSDQAIYEELQKDYKGGLKEIGLDYLEKRARGVGKGSFPAFCYYQYGVPVFSFDLWQVPEPKKEEKKDALTADRLKSMSSEEFLALGEEKIAAFLKERGAPPNFNAAMLIKMVQSGQVTPARMAEMMEKMPRAAGAGVVGAEENPEAYLPAYSDNVLKGAGFVSWKPVKHSDLGQVEIGGFVPFLKYMPPPDQLQASVKYHVQFSRKLMMKLPGVSIRETKIEKLGTDLYRVTVYLQNEGLLPTSFAQGRRALTSYPIRVSLKLEGKQKLFAGRPVEQVPFLQAGEVRKLEWTVQAKKGSSLGLRVWSNRISPIETMVKVD</sequence>
<dbReference type="SUPFAM" id="SSF53187">
    <property type="entry name" value="Zn-dependent exopeptidases"/>
    <property type="match status" value="1"/>
</dbReference>
<keyword evidence="3" id="KW-0645">Protease</keyword>
<dbReference type="Gene3D" id="3.40.630.10">
    <property type="entry name" value="Zn peptidases"/>
    <property type="match status" value="1"/>
</dbReference>
<dbReference type="PANTHER" id="PTHR11705">
    <property type="entry name" value="PROTEASE FAMILY M14 CARBOXYPEPTIDASE A,B"/>
    <property type="match status" value="1"/>
</dbReference>
<accession>A0A3E2BMX8</accession>
<keyword evidence="5" id="KW-0862">Zinc</keyword>
<evidence type="ECO:0000259" key="9">
    <source>
        <dbReference type="PROSITE" id="PS52035"/>
    </source>
</evidence>
<dbReference type="GO" id="GO:0008270">
    <property type="term" value="F:zinc ion binding"/>
    <property type="evidence" value="ECO:0007669"/>
    <property type="project" value="InterPro"/>
</dbReference>
<evidence type="ECO:0000256" key="2">
    <source>
        <dbReference type="ARBA" id="ARBA00005988"/>
    </source>
</evidence>
<keyword evidence="4" id="KW-0378">Hydrolase</keyword>
<dbReference type="SMART" id="SM00631">
    <property type="entry name" value="Zn_pept"/>
    <property type="match status" value="1"/>
</dbReference>
<dbReference type="Pfam" id="PF00246">
    <property type="entry name" value="Peptidase_M14"/>
    <property type="match status" value="1"/>
</dbReference>
<evidence type="ECO:0000313" key="11">
    <source>
        <dbReference type="Proteomes" id="UP000257323"/>
    </source>
</evidence>
<organism evidence="10 11">
    <name type="scientific">Candidatus Saccharicenans subterraneus</name>
    <dbReference type="NCBI Taxonomy" id="2508984"/>
    <lineage>
        <taxon>Bacteria</taxon>
        <taxon>Candidatus Aminicenantota</taxon>
        <taxon>Candidatus Aminicenantia</taxon>
        <taxon>Candidatus Aminicenantales</taxon>
        <taxon>Candidatus Saccharicenantaceae</taxon>
        <taxon>Candidatus Saccharicenans</taxon>
    </lineage>
</organism>
<proteinExistence type="inferred from homology"/>
<dbReference type="CDD" id="cd06905">
    <property type="entry name" value="M14-like"/>
    <property type="match status" value="1"/>
</dbReference>
<dbReference type="PANTHER" id="PTHR11705:SF143">
    <property type="entry name" value="SLL0236 PROTEIN"/>
    <property type="match status" value="1"/>
</dbReference>
<dbReference type="AlphaFoldDB" id="A0A3E2BMX8"/>
<feature type="domain" description="Peptidase M14" evidence="9">
    <location>
        <begin position="31"/>
        <end position="440"/>
    </location>
</feature>
<feature type="compositionally biased region" description="Acidic residues" evidence="8">
    <location>
        <begin position="161"/>
        <end position="176"/>
    </location>
</feature>
<comment type="caution">
    <text evidence="10">The sequence shown here is derived from an EMBL/GenBank/DDBJ whole genome shotgun (WGS) entry which is preliminary data.</text>
</comment>
<evidence type="ECO:0000256" key="8">
    <source>
        <dbReference type="SAM" id="MobiDB-lite"/>
    </source>
</evidence>